<proteinExistence type="predicted"/>
<evidence type="ECO:0000313" key="2">
    <source>
        <dbReference type="Proteomes" id="UP000058925"/>
    </source>
</evidence>
<evidence type="ECO:0000313" key="1">
    <source>
        <dbReference type="EMBL" id="ALI37146.1"/>
    </source>
</evidence>
<dbReference type="RefSeq" id="WP_196816272.1">
    <property type="nucleotide sequence ID" value="NZ_CP012850.1"/>
</dbReference>
<keyword evidence="2" id="KW-1185">Reference proteome</keyword>
<dbReference type="KEGG" id="taa:NMY3_02959"/>
<name>A0A654M3D5_9ARCH</name>
<dbReference type="Proteomes" id="UP000058925">
    <property type="component" value="Chromosome"/>
</dbReference>
<dbReference type="GeneID" id="60422837"/>
<dbReference type="AlphaFoldDB" id="A0A654M3D5"/>
<accession>A0A654M3D5</accession>
<dbReference type="EMBL" id="CP012850">
    <property type="protein sequence ID" value="ALI37146.1"/>
    <property type="molecule type" value="Genomic_DNA"/>
</dbReference>
<reference evidence="2" key="1">
    <citation type="submission" date="2015-10" db="EMBL/GenBank/DDBJ databases">
        <title>Niche specialization of a soil ammonia-oxidizing archaeon, Candidatus Nitrosocosmicus oleophilus.</title>
        <authorList>
            <person name="Jung M.-Y."/>
            <person name="Rhee S.-K."/>
        </authorList>
    </citation>
    <scope>NUCLEOTIDE SEQUENCE [LARGE SCALE GENOMIC DNA]</scope>
    <source>
        <strain evidence="2">MY3</strain>
    </source>
</reference>
<gene>
    <name evidence="1" type="ORF">NMY3_02959</name>
</gene>
<protein>
    <submittedName>
        <fullName evidence="1">Uncharacterized protein</fullName>
    </submittedName>
</protein>
<organism evidence="1 2">
    <name type="scientific">Candidatus Nitrosocosmicus oleophilus</name>
    <dbReference type="NCBI Taxonomy" id="1353260"/>
    <lineage>
        <taxon>Archaea</taxon>
        <taxon>Nitrososphaerota</taxon>
        <taxon>Nitrososphaeria</taxon>
        <taxon>Nitrososphaerales</taxon>
        <taxon>Nitrososphaeraceae</taxon>
        <taxon>Candidatus Nitrosocosmicus</taxon>
    </lineage>
</organism>
<sequence length="387" mass="44673">MVIEDTNKESLINSKSKDELSYANSSSSSYPSSPASYSDAADSAINHWESITKIKLSKGLKRIARLAYNIHFKENRGLIRQDIIDLKYTYTYAKKILYECQSKKLLIPLNGYKKGRFNEYFLSTIIERFLEKQSESKGNGQIVDSKNPPLSVIQILINEITGRKPQFHKFFIHIKMYDPLTATVEQVEDIKQIYLSLTKTKEWIIKSSKNKAKVKQFRLEHKRSCTVKVYPNGKVIVAVECSYRQFNLYDTGGCQEFFETVGKISYILSQEFYGSSVVPPTGEWLLKQYDRDVTLITSELEKKYPHISHWYSKEGIKIRALGRVFQIYGKIMPICGRCLRIEEDVSTKEDVPLEKGIKEAIERPFEIASAFELLRRDKDDSEGKTTK</sequence>